<evidence type="ECO:0000313" key="2">
    <source>
        <dbReference type="EMBL" id="CAK9037671.1"/>
    </source>
</evidence>
<proteinExistence type="predicted"/>
<dbReference type="EMBL" id="CAXAMN010012224">
    <property type="protein sequence ID" value="CAK9037552.1"/>
    <property type="molecule type" value="Genomic_DNA"/>
</dbReference>
<reference evidence="1 3" key="1">
    <citation type="submission" date="2024-02" db="EMBL/GenBank/DDBJ databases">
        <authorList>
            <person name="Chen Y."/>
            <person name="Shah S."/>
            <person name="Dougan E. K."/>
            <person name="Thang M."/>
            <person name="Chan C."/>
        </authorList>
    </citation>
    <scope>NUCLEOTIDE SEQUENCE [LARGE SCALE GENOMIC DNA]</scope>
</reference>
<accession>A0ABP0LH00</accession>
<keyword evidence="3" id="KW-1185">Reference proteome</keyword>
<gene>
    <name evidence="1" type="ORF">CCMP2556_LOCUS20699</name>
    <name evidence="2" type="ORF">CCMP2556_LOCUS20766</name>
</gene>
<protein>
    <submittedName>
        <fullName evidence="1">Uncharacterized protein</fullName>
    </submittedName>
</protein>
<dbReference type="Proteomes" id="UP001642484">
    <property type="component" value="Unassembled WGS sequence"/>
</dbReference>
<organism evidence="1 3">
    <name type="scientific">Durusdinium trenchii</name>
    <dbReference type="NCBI Taxonomy" id="1381693"/>
    <lineage>
        <taxon>Eukaryota</taxon>
        <taxon>Sar</taxon>
        <taxon>Alveolata</taxon>
        <taxon>Dinophyceae</taxon>
        <taxon>Suessiales</taxon>
        <taxon>Symbiodiniaceae</taxon>
        <taxon>Durusdinium</taxon>
    </lineage>
</organism>
<comment type="caution">
    <text evidence="1">The sequence shown here is derived from an EMBL/GenBank/DDBJ whole genome shotgun (WGS) entry which is preliminary data.</text>
</comment>
<evidence type="ECO:0000313" key="3">
    <source>
        <dbReference type="Proteomes" id="UP001642484"/>
    </source>
</evidence>
<evidence type="ECO:0000313" key="1">
    <source>
        <dbReference type="EMBL" id="CAK9037552.1"/>
    </source>
</evidence>
<dbReference type="EMBL" id="CAXAMN010012224">
    <property type="protein sequence ID" value="CAK9037671.1"/>
    <property type="molecule type" value="Genomic_DNA"/>
</dbReference>
<name>A0ABP0LH00_9DINO</name>
<sequence>MVISTPGEPQHRPQPALASAIQKPAPVEGFWMAPSPTKSREYRIVFTGFRLIVCDSVAIRRTPVDRRSDTLGTLDLVQRCTWCTIRTPRCIVGRGALGGDQHLEPPWTPCAVVLGVVPESDAKPL</sequence>